<dbReference type="Gene3D" id="3.40.50.1000">
    <property type="entry name" value="HAD superfamily/HAD-like"/>
    <property type="match status" value="1"/>
</dbReference>
<keyword evidence="1" id="KW-0378">Hydrolase</keyword>
<dbReference type="OrthoDB" id="9781413at2"/>
<comment type="caution">
    <text evidence="1">The sequence shown here is derived from an EMBL/GenBank/DDBJ whole genome shotgun (WGS) entry which is preliminary data.</text>
</comment>
<dbReference type="SUPFAM" id="SSF56784">
    <property type="entry name" value="HAD-like"/>
    <property type="match status" value="1"/>
</dbReference>
<accession>A0A1E8GR88</accession>
<protein>
    <submittedName>
        <fullName evidence="1">HAD family hydrolase</fullName>
    </submittedName>
</protein>
<dbReference type="SFLD" id="SFLDS00003">
    <property type="entry name" value="Haloacid_Dehalogenase"/>
    <property type="match status" value="1"/>
</dbReference>
<dbReference type="NCBIfam" id="TIGR00099">
    <property type="entry name" value="Cof-subfamily"/>
    <property type="match status" value="1"/>
</dbReference>
<keyword evidence="2" id="KW-1185">Reference proteome</keyword>
<dbReference type="GO" id="GO:0016791">
    <property type="term" value="F:phosphatase activity"/>
    <property type="evidence" value="ECO:0007669"/>
    <property type="project" value="TreeGrafter"/>
</dbReference>
<dbReference type="GO" id="GO:0000287">
    <property type="term" value="F:magnesium ion binding"/>
    <property type="evidence" value="ECO:0007669"/>
    <property type="project" value="TreeGrafter"/>
</dbReference>
<proteinExistence type="predicted"/>
<dbReference type="Proteomes" id="UP000178622">
    <property type="component" value="Unassembled WGS sequence"/>
</dbReference>
<dbReference type="STRING" id="1859473.BG261_01225"/>
<evidence type="ECO:0000313" key="2">
    <source>
        <dbReference type="Proteomes" id="UP000178622"/>
    </source>
</evidence>
<gene>
    <name evidence="1" type="ORF">BG261_01225</name>
</gene>
<organism evidence="1 2">
    <name type="scientific">Floricoccus tropicus</name>
    <dbReference type="NCBI Taxonomy" id="1859473"/>
    <lineage>
        <taxon>Bacteria</taxon>
        <taxon>Bacillati</taxon>
        <taxon>Bacillota</taxon>
        <taxon>Bacilli</taxon>
        <taxon>Lactobacillales</taxon>
        <taxon>Streptococcaceae</taxon>
        <taxon>Floricoccus</taxon>
    </lineage>
</organism>
<dbReference type="AlphaFoldDB" id="A0A1E8GR88"/>
<name>A0A1E8GR88_9LACT</name>
<dbReference type="EMBL" id="MKIR01000001">
    <property type="protein sequence ID" value="OFI50526.1"/>
    <property type="molecule type" value="Genomic_DNA"/>
</dbReference>
<dbReference type="NCBIfam" id="TIGR01484">
    <property type="entry name" value="HAD-SF-IIB"/>
    <property type="match status" value="1"/>
</dbReference>
<dbReference type="Pfam" id="PF08282">
    <property type="entry name" value="Hydrolase_3"/>
    <property type="match status" value="1"/>
</dbReference>
<evidence type="ECO:0000313" key="1">
    <source>
        <dbReference type="EMBL" id="OFI50526.1"/>
    </source>
</evidence>
<dbReference type="Gene3D" id="3.30.1240.10">
    <property type="match status" value="1"/>
</dbReference>
<reference evidence="2" key="1">
    <citation type="submission" date="2016-09" db="EMBL/GenBank/DDBJ databases">
        <title>Draft genome sequence of a novel species of the family Streptococcaceae isolated from flowers.</title>
        <authorList>
            <person name="Chuah L.-O."/>
            <person name="Yap K.-P."/>
            <person name="Thong K.L."/>
            <person name="Liong M.T."/>
            <person name="Ahmad R."/>
            <person name="Rusul G."/>
        </authorList>
    </citation>
    <scope>NUCLEOTIDE SEQUENCE [LARGE SCALE GENOMIC DNA]</scope>
    <source>
        <strain evidence="2">DF1</strain>
    </source>
</reference>
<sequence>MNKKLIAIDLDGTTLRSDNTISNYTKETFKKLQDDGHSIVITTGRPYRMSIDIYKELGLASPMINFNGAMVTKPSDKNWDFKDEKQVDKDIVRDLLKNQNSFKLDFLAAEYRRKFFINNFNAVSPQLFGVKEFKPYNKLEETKLTANPNALLLQTTSPNKHTIAKNINEYYKDQVSVAAWGGPNQILEIVPKNVSKASGLQHLLDVMNIDKNDLLAFGDEQNDVEMLKFAPESYAMKNANPILLEHAKNQTKWTNDEDGVAKTLEDLLL</sequence>
<dbReference type="PANTHER" id="PTHR10000">
    <property type="entry name" value="PHOSPHOSERINE PHOSPHATASE"/>
    <property type="match status" value="1"/>
</dbReference>
<dbReference type="CDD" id="cd07516">
    <property type="entry name" value="HAD_Pase"/>
    <property type="match status" value="1"/>
</dbReference>
<dbReference type="RefSeq" id="WP_070791365.1">
    <property type="nucleotide sequence ID" value="NZ_MKIR01000001.1"/>
</dbReference>
<dbReference type="GO" id="GO:0005829">
    <property type="term" value="C:cytosol"/>
    <property type="evidence" value="ECO:0007669"/>
    <property type="project" value="TreeGrafter"/>
</dbReference>
<dbReference type="InterPro" id="IPR023214">
    <property type="entry name" value="HAD_sf"/>
</dbReference>
<dbReference type="InterPro" id="IPR036412">
    <property type="entry name" value="HAD-like_sf"/>
</dbReference>
<dbReference type="InterPro" id="IPR000150">
    <property type="entry name" value="Cof"/>
</dbReference>
<dbReference type="InterPro" id="IPR006379">
    <property type="entry name" value="HAD-SF_hydro_IIB"/>
</dbReference>
<dbReference type="PANTHER" id="PTHR10000:SF23">
    <property type="entry name" value="5-AMINO-6-(5-PHOSPHO-D-RIBITYLAMINO)URACIL PHOSPHATASE YITU"/>
    <property type="match status" value="1"/>
</dbReference>
<dbReference type="SFLD" id="SFLDG01140">
    <property type="entry name" value="C2.B:_Phosphomannomutase_and_P"/>
    <property type="match status" value="1"/>
</dbReference>